<name>A0A2J4YTH8_9ENTR</name>
<gene>
    <name evidence="1" type="ORF">CWM85_24520</name>
</gene>
<reference evidence="1 2" key="1">
    <citation type="submission" date="2017-11" db="EMBL/GenBank/DDBJ databases">
        <authorList>
            <person name="Han C.G."/>
        </authorList>
    </citation>
    <scope>NUCLEOTIDE SEQUENCE [LARGE SCALE GENOMIC DNA]</scope>
    <source>
        <strain evidence="1 2">A2</strain>
    </source>
</reference>
<evidence type="ECO:0000313" key="1">
    <source>
        <dbReference type="EMBL" id="PLM53922.1"/>
    </source>
</evidence>
<protein>
    <submittedName>
        <fullName evidence="1">Pyrimidine utilization protein A</fullName>
    </submittedName>
</protein>
<reference evidence="1 2" key="2">
    <citation type="submission" date="2018-01" db="EMBL/GenBank/DDBJ databases">
        <title>Genomic study of Klebsiella pneumoniae.</title>
        <authorList>
            <person name="Yang Y."/>
            <person name="Bicalho R."/>
        </authorList>
    </citation>
    <scope>NUCLEOTIDE SEQUENCE [LARGE SCALE GENOMIC DNA]</scope>
    <source>
        <strain evidence="1 2">A2</strain>
    </source>
</reference>
<comment type="caution">
    <text evidence="1">The sequence shown here is derived from an EMBL/GenBank/DDBJ whole genome shotgun (WGS) entry which is preliminary data.</text>
</comment>
<accession>A0A2J4YTH8</accession>
<organism evidence="1 2">
    <name type="scientific">Klebsiella michiganensis</name>
    <dbReference type="NCBI Taxonomy" id="1134687"/>
    <lineage>
        <taxon>Bacteria</taxon>
        <taxon>Pseudomonadati</taxon>
        <taxon>Pseudomonadota</taxon>
        <taxon>Gammaproteobacteria</taxon>
        <taxon>Enterobacterales</taxon>
        <taxon>Enterobacteriaceae</taxon>
        <taxon>Klebsiella/Raoultella group</taxon>
        <taxon>Klebsiella</taxon>
    </lineage>
</organism>
<dbReference type="AlphaFoldDB" id="A0A2J4YTH8"/>
<dbReference type="InterPro" id="IPR036661">
    <property type="entry name" value="Luciferase-like_sf"/>
</dbReference>
<dbReference type="SUPFAM" id="SSF51679">
    <property type="entry name" value="Bacterial luciferase-like"/>
    <property type="match status" value="1"/>
</dbReference>
<dbReference type="Proteomes" id="UP000234661">
    <property type="component" value="Unassembled WGS sequence"/>
</dbReference>
<sequence length="64" mass="6914">NMGTLVGSYASVARMLDEVAAVPGTDGVLLTFDDFLIGIEAFGQRIQPLMRCRDHIATMTQEVA</sequence>
<dbReference type="GO" id="GO:0016705">
    <property type="term" value="F:oxidoreductase activity, acting on paired donors, with incorporation or reduction of molecular oxygen"/>
    <property type="evidence" value="ECO:0007669"/>
    <property type="project" value="InterPro"/>
</dbReference>
<feature type="non-terminal residue" evidence="1">
    <location>
        <position position="1"/>
    </location>
</feature>
<proteinExistence type="predicted"/>
<dbReference type="Gene3D" id="3.20.20.30">
    <property type="entry name" value="Luciferase-like domain"/>
    <property type="match status" value="1"/>
</dbReference>
<dbReference type="EMBL" id="PIET01000946">
    <property type="protein sequence ID" value="PLM53922.1"/>
    <property type="molecule type" value="Genomic_DNA"/>
</dbReference>
<evidence type="ECO:0000313" key="2">
    <source>
        <dbReference type="Proteomes" id="UP000234661"/>
    </source>
</evidence>